<dbReference type="Proteomes" id="UP000799539">
    <property type="component" value="Unassembled WGS sequence"/>
</dbReference>
<gene>
    <name evidence="2" type="ORF">CERZMDRAFT_86838</name>
</gene>
<feature type="region of interest" description="Disordered" evidence="1">
    <location>
        <begin position="21"/>
        <end position="49"/>
    </location>
</feature>
<evidence type="ECO:0000313" key="2">
    <source>
        <dbReference type="EMBL" id="KAF2209512.1"/>
    </source>
</evidence>
<proteinExistence type="predicted"/>
<sequence length="382" mass="41159">MPDRRTSAACAIDARGAAAAAAAAAADNDDDEMDTSPPPPPPPPPGHGLITAPSKSMVALAGSSRARPHALLAPGDELKINRSSGTDVGPAVASCRLSAISCADLVQARYQAKIRPPITMPAPTDRHTRLDDEPVAIGSLARPLGEAPDRGSDELRRWCHTSRPSPSNALRPCIIPGARDQALVVITTSLPTGSRTQQHESGSAMRAGILHNGSHGASAMPTINSSCNSIIIALVNAPLIKRRSFGHRRWYATRVPITCGQTCRVSSQSPCALMTVPPTWKDDVLSKTAHFDAHDPRELESKMLTRANVSSSPTYRSGTARRAALRQPARSPWRHSSRIVDNMRQGRQHRSGSHARRTKACAWRPWMVNLRKGRPTWTDCCR</sequence>
<dbReference type="EMBL" id="ML992686">
    <property type="protein sequence ID" value="KAF2209512.1"/>
    <property type="molecule type" value="Genomic_DNA"/>
</dbReference>
<dbReference type="AlphaFoldDB" id="A0A6A6F6L0"/>
<organism evidence="2 3">
    <name type="scientific">Cercospora zeae-maydis SCOH1-5</name>
    <dbReference type="NCBI Taxonomy" id="717836"/>
    <lineage>
        <taxon>Eukaryota</taxon>
        <taxon>Fungi</taxon>
        <taxon>Dikarya</taxon>
        <taxon>Ascomycota</taxon>
        <taxon>Pezizomycotina</taxon>
        <taxon>Dothideomycetes</taxon>
        <taxon>Dothideomycetidae</taxon>
        <taxon>Mycosphaerellales</taxon>
        <taxon>Mycosphaerellaceae</taxon>
        <taxon>Cercospora</taxon>
    </lineage>
</organism>
<feature type="compositionally biased region" description="Polar residues" evidence="1">
    <location>
        <begin position="308"/>
        <end position="317"/>
    </location>
</feature>
<protein>
    <submittedName>
        <fullName evidence="2">Uncharacterized protein</fullName>
    </submittedName>
</protein>
<name>A0A6A6F6L0_9PEZI</name>
<feature type="compositionally biased region" description="Pro residues" evidence="1">
    <location>
        <begin position="36"/>
        <end position="46"/>
    </location>
</feature>
<keyword evidence="3" id="KW-1185">Reference proteome</keyword>
<reference evidence="2" key="1">
    <citation type="journal article" date="2020" name="Stud. Mycol.">
        <title>101 Dothideomycetes genomes: a test case for predicting lifestyles and emergence of pathogens.</title>
        <authorList>
            <person name="Haridas S."/>
            <person name="Albert R."/>
            <person name="Binder M."/>
            <person name="Bloem J."/>
            <person name="Labutti K."/>
            <person name="Salamov A."/>
            <person name="Andreopoulos B."/>
            <person name="Baker S."/>
            <person name="Barry K."/>
            <person name="Bills G."/>
            <person name="Bluhm B."/>
            <person name="Cannon C."/>
            <person name="Castanera R."/>
            <person name="Culley D."/>
            <person name="Daum C."/>
            <person name="Ezra D."/>
            <person name="Gonzalez J."/>
            <person name="Henrissat B."/>
            <person name="Kuo A."/>
            <person name="Liang C."/>
            <person name="Lipzen A."/>
            <person name="Lutzoni F."/>
            <person name="Magnuson J."/>
            <person name="Mondo S."/>
            <person name="Nolan M."/>
            <person name="Ohm R."/>
            <person name="Pangilinan J."/>
            <person name="Park H.-J."/>
            <person name="Ramirez L."/>
            <person name="Alfaro M."/>
            <person name="Sun H."/>
            <person name="Tritt A."/>
            <person name="Yoshinaga Y."/>
            <person name="Zwiers L.-H."/>
            <person name="Turgeon B."/>
            <person name="Goodwin S."/>
            <person name="Spatafora J."/>
            <person name="Crous P."/>
            <person name="Grigoriev I."/>
        </authorList>
    </citation>
    <scope>NUCLEOTIDE SEQUENCE</scope>
    <source>
        <strain evidence="2">SCOH1-5</strain>
    </source>
</reference>
<evidence type="ECO:0000313" key="3">
    <source>
        <dbReference type="Proteomes" id="UP000799539"/>
    </source>
</evidence>
<evidence type="ECO:0000256" key="1">
    <source>
        <dbReference type="SAM" id="MobiDB-lite"/>
    </source>
</evidence>
<feature type="region of interest" description="Disordered" evidence="1">
    <location>
        <begin position="308"/>
        <end position="338"/>
    </location>
</feature>
<accession>A0A6A6F6L0</accession>